<dbReference type="Proteomes" id="UP000525078">
    <property type="component" value="Unassembled WGS sequence"/>
</dbReference>
<evidence type="ECO:0000313" key="2">
    <source>
        <dbReference type="EMBL" id="KAF4365431.1"/>
    </source>
</evidence>
<feature type="compositionally biased region" description="Basic residues" evidence="1">
    <location>
        <begin position="21"/>
        <end position="30"/>
    </location>
</feature>
<proteinExistence type="predicted"/>
<protein>
    <submittedName>
        <fullName evidence="2">Uncharacterized protein</fullName>
    </submittedName>
</protein>
<comment type="caution">
    <text evidence="2">The sequence shown here is derived from an EMBL/GenBank/DDBJ whole genome shotgun (WGS) entry which is preliminary data.</text>
</comment>
<evidence type="ECO:0000256" key="1">
    <source>
        <dbReference type="SAM" id="MobiDB-lite"/>
    </source>
</evidence>
<feature type="region of interest" description="Disordered" evidence="1">
    <location>
        <begin position="1"/>
        <end position="41"/>
    </location>
</feature>
<name>A0A7J6F410_CANSA</name>
<sequence>MQSPTSGDRDSTRRPLNTHNLQRKSGKRRILPSDQSLPLTSDSHQCVALETSAFGSTCVYTRSLMATVRTPSVISSPKRCRLVS</sequence>
<evidence type="ECO:0000313" key="3">
    <source>
        <dbReference type="Proteomes" id="UP000525078"/>
    </source>
</evidence>
<organism evidence="2 3">
    <name type="scientific">Cannabis sativa</name>
    <name type="common">Hemp</name>
    <name type="synonym">Marijuana</name>
    <dbReference type="NCBI Taxonomy" id="3483"/>
    <lineage>
        <taxon>Eukaryota</taxon>
        <taxon>Viridiplantae</taxon>
        <taxon>Streptophyta</taxon>
        <taxon>Embryophyta</taxon>
        <taxon>Tracheophyta</taxon>
        <taxon>Spermatophyta</taxon>
        <taxon>Magnoliopsida</taxon>
        <taxon>eudicotyledons</taxon>
        <taxon>Gunneridae</taxon>
        <taxon>Pentapetalae</taxon>
        <taxon>rosids</taxon>
        <taxon>fabids</taxon>
        <taxon>Rosales</taxon>
        <taxon>Cannabaceae</taxon>
        <taxon>Cannabis</taxon>
    </lineage>
</organism>
<dbReference type="AlphaFoldDB" id="A0A7J6F410"/>
<accession>A0A7J6F410</accession>
<reference evidence="2 3" key="1">
    <citation type="journal article" date="2020" name="bioRxiv">
        <title>Sequence and annotation of 42 cannabis genomes reveals extensive copy number variation in cannabinoid synthesis and pathogen resistance genes.</title>
        <authorList>
            <person name="Mckernan K.J."/>
            <person name="Helbert Y."/>
            <person name="Kane L.T."/>
            <person name="Ebling H."/>
            <person name="Zhang L."/>
            <person name="Liu B."/>
            <person name="Eaton Z."/>
            <person name="Mclaughlin S."/>
            <person name="Kingan S."/>
            <person name="Baybayan P."/>
            <person name="Concepcion G."/>
            <person name="Jordan M."/>
            <person name="Riva A."/>
            <person name="Barbazuk W."/>
            <person name="Harkins T."/>
        </authorList>
    </citation>
    <scope>NUCLEOTIDE SEQUENCE [LARGE SCALE GENOMIC DNA]</scope>
    <source>
        <strain evidence="3">cv. Jamaican Lion 4</strain>
        <tissue evidence="2">Leaf</tissue>
    </source>
</reference>
<dbReference type="EMBL" id="JAATIP010000159">
    <property type="protein sequence ID" value="KAF4365431.1"/>
    <property type="molecule type" value="Genomic_DNA"/>
</dbReference>
<gene>
    <name evidence="2" type="ORF">F8388_012796</name>
</gene>